<gene>
    <name evidence="1" type="ORF">GIB67_002991</name>
</gene>
<sequence>PPLIKNFFGGFASQERDDSDLFVFTAPKSVLGALTSEFVFGDLYSGIYFCNCSLIS</sequence>
<reference evidence="1 2" key="1">
    <citation type="journal article" date="2020" name="IScience">
        <title>Genome Sequencing of the Endangered Kingdonia uniflora (Circaeasteraceae, Ranunculales) Reveals Potential Mechanisms of Evolutionary Specialization.</title>
        <authorList>
            <person name="Sun Y."/>
            <person name="Deng T."/>
            <person name="Zhang A."/>
            <person name="Moore M.J."/>
            <person name="Landis J.B."/>
            <person name="Lin N."/>
            <person name="Zhang H."/>
            <person name="Zhang X."/>
            <person name="Huang J."/>
            <person name="Zhang X."/>
            <person name="Sun H."/>
            <person name="Wang H."/>
        </authorList>
    </citation>
    <scope>NUCLEOTIDE SEQUENCE [LARGE SCALE GENOMIC DNA]</scope>
    <source>
        <strain evidence="1">TB1705</strain>
        <tissue evidence="1">Leaf</tissue>
    </source>
</reference>
<organism evidence="1 2">
    <name type="scientific">Kingdonia uniflora</name>
    <dbReference type="NCBI Taxonomy" id="39325"/>
    <lineage>
        <taxon>Eukaryota</taxon>
        <taxon>Viridiplantae</taxon>
        <taxon>Streptophyta</taxon>
        <taxon>Embryophyta</taxon>
        <taxon>Tracheophyta</taxon>
        <taxon>Spermatophyta</taxon>
        <taxon>Magnoliopsida</taxon>
        <taxon>Ranunculales</taxon>
        <taxon>Circaeasteraceae</taxon>
        <taxon>Kingdonia</taxon>
    </lineage>
</organism>
<feature type="non-terminal residue" evidence="1">
    <location>
        <position position="56"/>
    </location>
</feature>
<proteinExistence type="predicted"/>
<comment type="caution">
    <text evidence="1">The sequence shown here is derived from an EMBL/GenBank/DDBJ whole genome shotgun (WGS) entry which is preliminary data.</text>
</comment>
<dbReference type="EMBL" id="JACGCM010001883">
    <property type="protein sequence ID" value="KAF6147660.1"/>
    <property type="molecule type" value="Genomic_DNA"/>
</dbReference>
<dbReference type="Proteomes" id="UP000541444">
    <property type="component" value="Unassembled WGS sequence"/>
</dbReference>
<evidence type="ECO:0000313" key="2">
    <source>
        <dbReference type="Proteomes" id="UP000541444"/>
    </source>
</evidence>
<accession>A0A7J7LYN7</accession>
<keyword evidence="2" id="KW-1185">Reference proteome</keyword>
<feature type="non-terminal residue" evidence="1">
    <location>
        <position position="1"/>
    </location>
</feature>
<evidence type="ECO:0000313" key="1">
    <source>
        <dbReference type="EMBL" id="KAF6147660.1"/>
    </source>
</evidence>
<name>A0A7J7LYN7_9MAGN</name>
<protein>
    <submittedName>
        <fullName evidence="1">Uncharacterized protein</fullName>
    </submittedName>
</protein>
<dbReference type="AlphaFoldDB" id="A0A7J7LYN7"/>